<sequence length="252" mass="29555">MYAPQNILNVWRKFDEFPMERLTKLWFFNQDSRKKQRDVSLMKEHRSQFGITGNCYDLAIWLLDELQKKRITAYPIGHDLNSEDAHVAVIALDESGNRYLCDLGDQWINPILVDTNSENYTEEKLSGFFPGANVQAIPKGQGLEIFYHRSNGKVSKQVYNIIPIDMDYFLRAAEYSQNLINPKPLLECRIPYKNEIAHWEFSNWESFLSTSDGLFVEQKIDTIEKWAFNINEVTGYDMKFLINVLEQYKELS</sequence>
<gene>
    <name evidence="1" type="ORF">QGM71_12260</name>
</gene>
<dbReference type="InterPro" id="IPR038765">
    <property type="entry name" value="Papain-like_cys_pep_sf"/>
</dbReference>
<proteinExistence type="predicted"/>
<dbReference type="Proteomes" id="UP001335737">
    <property type="component" value="Unassembled WGS sequence"/>
</dbReference>
<dbReference type="SUPFAM" id="SSF54001">
    <property type="entry name" value="Cysteine proteinases"/>
    <property type="match status" value="1"/>
</dbReference>
<dbReference type="RefSeq" id="WP_327607832.1">
    <property type="nucleotide sequence ID" value="NZ_JARZFX010000005.1"/>
</dbReference>
<comment type="caution">
    <text evidence="1">The sequence shown here is derived from an EMBL/GenBank/DDBJ whole genome shotgun (WGS) entry which is preliminary data.</text>
</comment>
<reference evidence="1 2" key="1">
    <citation type="journal article" date="2024" name="Int. J. Syst. Evol. Microbiol.">
        <title>Virgibacillus tibetensis sp. nov., isolated from salt lake on the Tibetan Plateau of China.</title>
        <authorList>
            <person name="Phurbu D."/>
            <person name="Liu Z.-X."/>
            <person name="Wang R."/>
            <person name="Zheng Y.-Y."/>
            <person name="Liu H.-C."/>
            <person name="Zhou Y.-G."/>
            <person name="Yu Y.-J."/>
            <person name="Li A.-H."/>
        </authorList>
    </citation>
    <scope>NUCLEOTIDE SEQUENCE [LARGE SCALE GENOMIC DNA]</scope>
    <source>
        <strain evidence="1 2">C22-A2</strain>
    </source>
</reference>
<dbReference type="EMBL" id="JARZFX010000005">
    <property type="protein sequence ID" value="MEC5424265.1"/>
    <property type="molecule type" value="Genomic_DNA"/>
</dbReference>
<accession>A0ABU6KGG6</accession>
<protein>
    <submittedName>
        <fullName evidence="1">Uncharacterized protein</fullName>
    </submittedName>
</protein>
<evidence type="ECO:0000313" key="1">
    <source>
        <dbReference type="EMBL" id="MEC5424265.1"/>
    </source>
</evidence>
<name>A0ABU6KGG6_9BACI</name>
<evidence type="ECO:0000313" key="2">
    <source>
        <dbReference type="Proteomes" id="UP001335737"/>
    </source>
</evidence>
<organism evidence="1 2">
    <name type="scientific">Virgibacillus tibetensis</name>
    <dbReference type="NCBI Taxonomy" id="3042313"/>
    <lineage>
        <taxon>Bacteria</taxon>
        <taxon>Bacillati</taxon>
        <taxon>Bacillota</taxon>
        <taxon>Bacilli</taxon>
        <taxon>Bacillales</taxon>
        <taxon>Bacillaceae</taxon>
        <taxon>Virgibacillus</taxon>
    </lineage>
</organism>
<keyword evidence="2" id="KW-1185">Reference proteome</keyword>